<reference evidence="4" key="1">
    <citation type="submission" date="2025-08" db="UniProtKB">
        <authorList>
            <consortium name="RefSeq"/>
        </authorList>
    </citation>
    <scope>IDENTIFICATION</scope>
    <source>
        <tissue evidence="4">Testes</tissue>
    </source>
</reference>
<feature type="coiled-coil region" evidence="1">
    <location>
        <begin position="55"/>
        <end position="96"/>
    </location>
</feature>
<gene>
    <name evidence="4" type="primary">LOC100378893</name>
</gene>
<dbReference type="RefSeq" id="XP_002742118.1">
    <property type="nucleotide sequence ID" value="XM_002742072.2"/>
</dbReference>
<feature type="coiled-coil region" evidence="1">
    <location>
        <begin position="183"/>
        <end position="210"/>
    </location>
</feature>
<proteinExistence type="predicted"/>
<protein>
    <submittedName>
        <fullName evidence="4">Leucine-rich repeat-containing protein DDB_G0290503-like</fullName>
    </submittedName>
</protein>
<evidence type="ECO:0000256" key="2">
    <source>
        <dbReference type="SAM" id="MobiDB-lite"/>
    </source>
</evidence>
<feature type="region of interest" description="Disordered" evidence="2">
    <location>
        <begin position="477"/>
        <end position="533"/>
    </location>
</feature>
<feature type="compositionally biased region" description="Basic and acidic residues" evidence="2">
    <location>
        <begin position="519"/>
        <end position="533"/>
    </location>
</feature>
<keyword evidence="1" id="KW-0175">Coiled coil</keyword>
<dbReference type="Proteomes" id="UP000694865">
    <property type="component" value="Unplaced"/>
</dbReference>
<feature type="coiled-coil region" evidence="1">
    <location>
        <begin position="257"/>
        <end position="315"/>
    </location>
</feature>
<name>A0ABM0H1H7_SACKO</name>
<feature type="coiled-coil region" evidence="1">
    <location>
        <begin position="385"/>
        <end position="447"/>
    </location>
</feature>
<evidence type="ECO:0000256" key="1">
    <source>
        <dbReference type="SAM" id="Coils"/>
    </source>
</evidence>
<sequence length="533" mass="61460">MAEENYKLEDQIKEGKLKQKTLYKQLMETEKKLAVVEESLSKKCQEVEQLKVQDVEKADKKLTDLSELSEQLKMEVTSLNEKLIKSEETIKDLSHQNSELILDNKYDRDESEKLVTSMAEENYKLEDQIKEGKLKQKTLYKQLMETKEKLAAVEESLFKKCQEVEQVKVHDVERADTNLSEVNEQLKIEVTSLKEKLIKSEETIKDLSHQNSELILDNKYDRDESEKLVTSMAEENYKLEDQIKEGKLKQKTLFKQLMEEKAKITNMESKVVTLEEELRKKIEQLSACDNSIQTIQLLKQENSDKNTEIRKLQRDLLMTTDPLEEEIKYQKSQVVYHKQLADQFKRSLNKLQQKTSVTSDTVAEPTNEKVGLYRGSGIVETCVVTSVLKAQKAQLERDLERSKAKNVLLENKITEQTSLFFAETLQRKQIEDEAKRWKSKARVLYDKLQAKGKADETDSETEVTHKALQEAKADGIRVNSPVKSAPNIEKIPIKATQPVGSAHNGGQLNQENGVPRFTKFTEPKEDKAQCKQQ</sequence>
<evidence type="ECO:0000313" key="4">
    <source>
        <dbReference type="RefSeq" id="XP_002742118.1"/>
    </source>
</evidence>
<keyword evidence="3" id="KW-1185">Reference proteome</keyword>
<organism evidence="3 4">
    <name type="scientific">Saccoglossus kowalevskii</name>
    <name type="common">Acorn worm</name>
    <dbReference type="NCBI Taxonomy" id="10224"/>
    <lineage>
        <taxon>Eukaryota</taxon>
        <taxon>Metazoa</taxon>
        <taxon>Hemichordata</taxon>
        <taxon>Enteropneusta</taxon>
        <taxon>Harrimaniidae</taxon>
        <taxon>Saccoglossus</taxon>
    </lineage>
</organism>
<accession>A0ABM0H1H7</accession>
<evidence type="ECO:0000313" key="3">
    <source>
        <dbReference type="Proteomes" id="UP000694865"/>
    </source>
</evidence>
<dbReference type="GeneID" id="100378893"/>